<comment type="caution">
    <text evidence="4">The sequence shown here is derived from an EMBL/GenBank/DDBJ whole genome shotgun (WGS) entry which is preliminary data.</text>
</comment>
<sequence>MGFSSLANLWTLVFPLAVIAYYLFRKRFVSKTVSSTLFWTHDRREEQVSPYIKNLQRNLLLYLQLLALFLLVFLLLGPFVKQEKTDGIPLVFIIDSSATMLAQPTDRTLFETNRDTMKKLVEVAERRPISIVVTGKEPKFAAQDTGVTQALREAEQLSVQYEQSHIGNSIELVESIYHDQGAEVHIFTDSLERTALSNDNNKIRWHVHANEQKITNHSISRFGAVRKQDTVSAIVKVQHDTVEKESGSVQLKEAKSGKLLGVKKFEGEPGTEELISFQGIETDASSLVAELEEADSYSADDHEFTLLASERTRVVIDPALHELLKKAVEAIHDDVSEDGEAEQTADDVLRITNSADWLHKGSRPVLLIGRDDAEPVKAVGDIEVTDDSLFSIASPKEMYVEKIYPAFDGYEVLATIGSEPLIQRSPRGDVVFLADLESTDWPLQPTFPIFVWSVMTSLAEESDSLSVFTPLQRKSVVMANAADMYDMEGDFLTTTESSNTLQAPAKPGIYKVTDGDTEKLFAVQLESSEKNVAVGETYTIGNIVGTDKKTKQITPIIWPFLLPLLLLLLLEWEVQRRRGYPY</sequence>
<feature type="transmembrane region" description="Helical" evidence="1">
    <location>
        <begin position="59"/>
        <end position="80"/>
    </location>
</feature>
<dbReference type="RefSeq" id="WP_317934874.1">
    <property type="nucleotide sequence ID" value="NZ_JAUBDH010000002.1"/>
</dbReference>
<keyword evidence="1" id="KW-0812">Transmembrane</keyword>
<gene>
    <name evidence="4" type="ORF">QT716_04840</name>
</gene>
<reference evidence="4 5" key="1">
    <citation type="submission" date="2023-06" db="EMBL/GenBank/DDBJ databases">
        <title>Sporosarcina sp. nov., isolated from Korean traditional fermented seafood 'Jeotgal'.</title>
        <authorList>
            <person name="Yang A.-I."/>
            <person name="Shin N.-R."/>
        </authorList>
    </citation>
    <scope>NUCLEOTIDE SEQUENCE [LARGE SCALE GENOMIC DNA]</scope>
    <source>
        <strain evidence="4 5">KCTC3840</strain>
    </source>
</reference>
<evidence type="ECO:0000313" key="5">
    <source>
        <dbReference type="Proteomes" id="UP001280629"/>
    </source>
</evidence>
<keyword evidence="5" id="KW-1185">Reference proteome</keyword>
<dbReference type="Proteomes" id="UP001280629">
    <property type="component" value="Unassembled WGS sequence"/>
</dbReference>
<evidence type="ECO:0000256" key="1">
    <source>
        <dbReference type="SAM" id="Phobius"/>
    </source>
</evidence>
<feature type="transmembrane region" description="Helical" evidence="1">
    <location>
        <begin position="6"/>
        <end position="24"/>
    </location>
</feature>
<evidence type="ECO:0000313" key="4">
    <source>
        <dbReference type="EMBL" id="MDW0109381.1"/>
    </source>
</evidence>
<proteinExistence type="predicted"/>
<organism evidence="4 5">
    <name type="scientific">Sporosarcina aquimarina</name>
    <dbReference type="NCBI Taxonomy" id="114975"/>
    <lineage>
        <taxon>Bacteria</taxon>
        <taxon>Bacillati</taxon>
        <taxon>Bacillota</taxon>
        <taxon>Bacilli</taxon>
        <taxon>Bacillales</taxon>
        <taxon>Caryophanaceae</taxon>
        <taxon>Sporosarcina</taxon>
    </lineage>
</organism>
<keyword evidence="1" id="KW-1133">Transmembrane helix</keyword>
<name>A0ABU4FXD7_9BACL</name>
<dbReference type="InterPro" id="IPR002035">
    <property type="entry name" value="VWF_A"/>
</dbReference>
<dbReference type="InterPro" id="IPR024163">
    <property type="entry name" value="Aerotolerance_reg_N"/>
</dbReference>
<dbReference type="PANTHER" id="PTHR37464:SF1">
    <property type="entry name" value="BLL2463 PROTEIN"/>
    <property type="match status" value="1"/>
</dbReference>
<protein>
    <submittedName>
        <fullName evidence="4">VWA domain-containing protein</fullName>
    </submittedName>
</protein>
<feature type="domain" description="Aerotolerance regulator N-terminal" evidence="2">
    <location>
        <begin position="1"/>
        <end position="78"/>
    </location>
</feature>
<dbReference type="EMBL" id="JAUBDH010000002">
    <property type="protein sequence ID" value="MDW0109381.1"/>
    <property type="molecule type" value="Genomic_DNA"/>
</dbReference>
<dbReference type="Pfam" id="PF07584">
    <property type="entry name" value="BatA"/>
    <property type="match status" value="1"/>
</dbReference>
<dbReference type="PANTHER" id="PTHR37464">
    <property type="entry name" value="BLL2463 PROTEIN"/>
    <property type="match status" value="1"/>
</dbReference>
<accession>A0ABU4FXD7</accession>
<feature type="transmembrane region" description="Helical" evidence="1">
    <location>
        <begin position="556"/>
        <end position="574"/>
    </location>
</feature>
<dbReference type="Pfam" id="PF13519">
    <property type="entry name" value="VWA_2"/>
    <property type="match status" value="1"/>
</dbReference>
<evidence type="ECO:0000259" key="2">
    <source>
        <dbReference type="Pfam" id="PF07584"/>
    </source>
</evidence>
<feature type="domain" description="VWFA" evidence="3">
    <location>
        <begin position="90"/>
        <end position="190"/>
    </location>
</feature>
<evidence type="ECO:0000259" key="3">
    <source>
        <dbReference type="Pfam" id="PF13519"/>
    </source>
</evidence>
<keyword evidence="1" id="KW-0472">Membrane</keyword>